<evidence type="ECO:0000256" key="5">
    <source>
        <dbReference type="ARBA" id="ARBA00022741"/>
    </source>
</evidence>
<dbReference type="GO" id="GO:0005509">
    <property type="term" value="F:calcium ion binding"/>
    <property type="evidence" value="ECO:0007669"/>
    <property type="project" value="InterPro"/>
</dbReference>
<dbReference type="GO" id="GO:0016779">
    <property type="term" value="F:nucleotidyltransferase activity"/>
    <property type="evidence" value="ECO:0007669"/>
    <property type="project" value="UniProtKB-KW"/>
</dbReference>
<organism evidence="13 14">
    <name type="scientific">Fragilariopsis cylindrus CCMP1102</name>
    <dbReference type="NCBI Taxonomy" id="635003"/>
    <lineage>
        <taxon>Eukaryota</taxon>
        <taxon>Sar</taxon>
        <taxon>Stramenopiles</taxon>
        <taxon>Ochrophyta</taxon>
        <taxon>Bacillariophyta</taxon>
        <taxon>Bacillariophyceae</taxon>
        <taxon>Bacillariophycidae</taxon>
        <taxon>Bacillariales</taxon>
        <taxon>Bacillariaceae</taxon>
        <taxon>Fragilariopsis</taxon>
    </lineage>
</organism>
<evidence type="ECO:0000259" key="11">
    <source>
        <dbReference type="PROSITE" id="PS50222"/>
    </source>
</evidence>
<dbReference type="InterPro" id="IPR002048">
    <property type="entry name" value="EF_hand_dom"/>
</dbReference>
<evidence type="ECO:0000256" key="8">
    <source>
        <dbReference type="ARBA" id="ARBA00022884"/>
    </source>
</evidence>
<dbReference type="PROSITE" id="PS51371">
    <property type="entry name" value="CBS"/>
    <property type="match status" value="2"/>
</dbReference>
<dbReference type="SUPFAM" id="SSF54631">
    <property type="entry name" value="CBS-domain pair"/>
    <property type="match status" value="1"/>
</dbReference>
<dbReference type="Pfam" id="PF13499">
    <property type="entry name" value="EF-hand_7"/>
    <property type="match status" value="1"/>
</dbReference>
<dbReference type="Gene3D" id="1.10.238.10">
    <property type="entry name" value="EF-hand"/>
    <property type="match status" value="1"/>
</dbReference>
<dbReference type="Gene3D" id="3.10.310.30">
    <property type="match status" value="1"/>
</dbReference>
<dbReference type="Gene3D" id="3.10.580.10">
    <property type="entry name" value="CBS-domain"/>
    <property type="match status" value="2"/>
</dbReference>
<feature type="compositionally biased region" description="Basic and acidic residues" evidence="10">
    <location>
        <begin position="225"/>
        <end position="239"/>
    </location>
</feature>
<gene>
    <name evidence="13" type="ORF">FRACYDRAFT_269674</name>
</gene>
<keyword evidence="9" id="KW-0129">CBS domain</keyword>
<dbReference type="OrthoDB" id="418595at2759"/>
<keyword evidence="8" id="KW-0694">RNA-binding</keyword>
<feature type="compositionally biased region" description="Basic and acidic residues" evidence="10">
    <location>
        <begin position="252"/>
        <end position="270"/>
    </location>
</feature>
<keyword evidence="2" id="KW-0819">tRNA processing</keyword>
<evidence type="ECO:0000259" key="12">
    <source>
        <dbReference type="PROSITE" id="PS51371"/>
    </source>
</evidence>
<evidence type="ECO:0000256" key="1">
    <source>
        <dbReference type="ARBA" id="ARBA00001946"/>
    </source>
</evidence>
<dbReference type="PANTHER" id="PTHR47788:SF1">
    <property type="entry name" value="A-ADDING TRNA NUCLEOTIDYLTRANSFERASE"/>
    <property type="match status" value="1"/>
</dbReference>
<keyword evidence="3" id="KW-0548">Nucleotidyltransferase</keyword>
<dbReference type="GO" id="GO:0008033">
    <property type="term" value="P:tRNA processing"/>
    <property type="evidence" value="ECO:0007669"/>
    <property type="project" value="UniProtKB-KW"/>
</dbReference>
<dbReference type="AlphaFoldDB" id="A0A1E7F9D6"/>
<proteinExistence type="predicted"/>
<feature type="compositionally biased region" description="Acidic residues" evidence="10">
    <location>
        <begin position="240"/>
        <end position="251"/>
    </location>
</feature>
<dbReference type="InterPro" id="IPR000644">
    <property type="entry name" value="CBS_dom"/>
</dbReference>
<feature type="region of interest" description="Disordered" evidence="10">
    <location>
        <begin position="225"/>
        <end position="276"/>
    </location>
</feature>
<sequence length="367" mass="41074">MNTLQKLRSSFDKKDLDGNGYIDRKELSAALVSSGIIATEDTILGLMDTIDTNKDDIICFEEFVEFSNDVQTKSRGQNYMLPSETSPEISTSPPSTLIIIGRVKPGVKTKSVNLGKLLGKHGGGGHPKAASATVRLNDESEAAGIMSDLVDELIETSLQEQATVGDFMTSPVLSVKPDMTEFQVEDLFTRYDVRALPVVNEENEVIGLVTYKEVAAAKQRMWNKEQKRLRQEANKKKQDDNDDDDDDDSLSPEEKKKIIEQRKIADEQRRRGPPVKAWMKQHIKTVEASLTMAEVEAILLENDVGCIPVVQDGSRYLVGMVTRTDVLRQHRYYPSLHYNNKGMSDSIAARAPIIALRKKLKQFDLDE</sequence>
<keyword evidence="5" id="KW-0547">Nucleotide-binding</keyword>
<dbReference type="Pfam" id="PF00571">
    <property type="entry name" value="CBS"/>
    <property type="match status" value="2"/>
</dbReference>
<dbReference type="EMBL" id="KV784360">
    <property type="protein sequence ID" value="OEU14782.1"/>
    <property type="molecule type" value="Genomic_DNA"/>
</dbReference>
<protein>
    <submittedName>
        <fullName evidence="13">CBS-domain-containing protein</fullName>
    </submittedName>
</protein>
<evidence type="ECO:0000256" key="3">
    <source>
        <dbReference type="ARBA" id="ARBA00022695"/>
    </source>
</evidence>
<evidence type="ECO:0000256" key="7">
    <source>
        <dbReference type="ARBA" id="ARBA00022842"/>
    </source>
</evidence>
<keyword evidence="7" id="KW-0460">Magnesium</keyword>
<dbReference type="CDD" id="cd00051">
    <property type="entry name" value="EFh"/>
    <property type="match status" value="1"/>
</dbReference>
<dbReference type="InterPro" id="IPR018247">
    <property type="entry name" value="EF_Hand_1_Ca_BS"/>
</dbReference>
<dbReference type="KEGG" id="fcy:FRACYDRAFT_269674"/>
<dbReference type="SMART" id="SM00116">
    <property type="entry name" value="CBS"/>
    <property type="match status" value="2"/>
</dbReference>
<dbReference type="InterPro" id="IPR052390">
    <property type="entry name" value="tRNA_nt/polyA_polymerase"/>
</dbReference>
<dbReference type="GO" id="GO:0000166">
    <property type="term" value="F:nucleotide binding"/>
    <property type="evidence" value="ECO:0007669"/>
    <property type="project" value="UniProtKB-KW"/>
</dbReference>
<evidence type="ECO:0000256" key="9">
    <source>
        <dbReference type="PROSITE-ProRule" id="PRU00703"/>
    </source>
</evidence>
<accession>A0A1E7F9D6</accession>
<reference evidence="13 14" key="1">
    <citation type="submission" date="2016-09" db="EMBL/GenBank/DDBJ databases">
        <title>Extensive genetic diversity and differential bi-allelic expression allows diatom success in the polar Southern Ocean.</title>
        <authorList>
            <consortium name="DOE Joint Genome Institute"/>
            <person name="Mock T."/>
            <person name="Otillar R.P."/>
            <person name="Strauss J."/>
            <person name="Dupont C."/>
            <person name="Frickenhaus S."/>
            <person name="Maumus F."/>
            <person name="Mcmullan M."/>
            <person name="Sanges R."/>
            <person name="Schmutz J."/>
            <person name="Toseland A."/>
            <person name="Valas R."/>
            <person name="Veluchamy A."/>
            <person name="Ward B.J."/>
            <person name="Allen A."/>
            <person name="Barry K."/>
            <person name="Falciatore A."/>
            <person name="Ferrante M."/>
            <person name="Fortunato A.E."/>
            <person name="Gloeckner G."/>
            <person name="Gruber A."/>
            <person name="Hipkin R."/>
            <person name="Janech M."/>
            <person name="Kroth P."/>
            <person name="Leese F."/>
            <person name="Lindquist E."/>
            <person name="Lyon B.R."/>
            <person name="Martin J."/>
            <person name="Mayer C."/>
            <person name="Parker M."/>
            <person name="Quesneville H."/>
            <person name="Raymond J."/>
            <person name="Uhlig C."/>
            <person name="Valentin K.U."/>
            <person name="Worden A.Z."/>
            <person name="Armbrust E.V."/>
            <person name="Bowler C."/>
            <person name="Green B."/>
            <person name="Moulton V."/>
            <person name="Van Oosterhout C."/>
            <person name="Grigoriev I."/>
        </authorList>
    </citation>
    <scope>NUCLEOTIDE SEQUENCE [LARGE SCALE GENOMIC DNA]</scope>
    <source>
        <strain evidence="13 14">CCMP1102</strain>
    </source>
</reference>
<dbReference type="InParanoid" id="A0A1E7F9D6"/>
<evidence type="ECO:0000256" key="2">
    <source>
        <dbReference type="ARBA" id="ARBA00022694"/>
    </source>
</evidence>
<dbReference type="InterPro" id="IPR011992">
    <property type="entry name" value="EF-hand-dom_pair"/>
</dbReference>
<dbReference type="SMART" id="SM00054">
    <property type="entry name" value="EFh"/>
    <property type="match status" value="2"/>
</dbReference>
<keyword evidence="14" id="KW-1185">Reference proteome</keyword>
<feature type="domain" description="EF-hand" evidence="11">
    <location>
        <begin position="2"/>
        <end position="37"/>
    </location>
</feature>
<comment type="cofactor">
    <cofactor evidence="1">
        <name>Mg(2+)</name>
        <dbReference type="ChEBI" id="CHEBI:18420"/>
    </cofactor>
</comment>
<keyword evidence="4" id="KW-0479">Metal-binding</keyword>
<dbReference type="GO" id="GO:0003723">
    <property type="term" value="F:RNA binding"/>
    <property type="evidence" value="ECO:0007669"/>
    <property type="project" value="UniProtKB-KW"/>
</dbReference>
<evidence type="ECO:0000256" key="4">
    <source>
        <dbReference type="ARBA" id="ARBA00022723"/>
    </source>
</evidence>
<name>A0A1E7F9D6_9STRA</name>
<evidence type="ECO:0000256" key="10">
    <source>
        <dbReference type="SAM" id="MobiDB-lite"/>
    </source>
</evidence>
<dbReference type="PROSITE" id="PS00018">
    <property type="entry name" value="EF_HAND_1"/>
    <property type="match status" value="2"/>
</dbReference>
<keyword evidence="6" id="KW-0106">Calcium</keyword>
<keyword evidence="3" id="KW-0808">Transferase</keyword>
<dbReference type="PROSITE" id="PS50222">
    <property type="entry name" value="EF_HAND_2"/>
    <property type="match status" value="2"/>
</dbReference>
<dbReference type="InterPro" id="IPR038763">
    <property type="entry name" value="DHH_sf"/>
</dbReference>
<evidence type="ECO:0000313" key="13">
    <source>
        <dbReference type="EMBL" id="OEU14782.1"/>
    </source>
</evidence>
<dbReference type="SUPFAM" id="SSF47473">
    <property type="entry name" value="EF-hand"/>
    <property type="match status" value="1"/>
</dbReference>
<feature type="domain" description="CBS" evidence="12">
    <location>
        <begin position="168"/>
        <end position="225"/>
    </location>
</feature>
<feature type="domain" description="CBS" evidence="12">
    <location>
        <begin position="279"/>
        <end position="339"/>
    </location>
</feature>
<dbReference type="Proteomes" id="UP000095751">
    <property type="component" value="Unassembled WGS sequence"/>
</dbReference>
<dbReference type="PANTHER" id="PTHR47788">
    <property type="entry name" value="POLYA POLYMERASE"/>
    <property type="match status" value="1"/>
</dbReference>
<dbReference type="InterPro" id="IPR046342">
    <property type="entry name" value="CBS_dom_sf"/>
</dbReference>
<evidence type="ECO:0000313" key="14">
    <source>
        <dbReference type="Proteomes" id="UP000095751"/>
    </source>
</evidence>
<evidence type="ECO:0000256" key="6">
    <source>
        <dbReference type="ARBA" id="ARBA00022837"/>
    </source>
</evidence>
<dbReference type="SUPFAM" id="SSF64182">
    <property type="entry name" value="DHH phosphoesterases"/>
    <property type="match status" value="1"/>
</dbReference>
<feature type="domain" description="EF-hand" evidence="11">
    <location>
        <begin position="38"/>
        <end position="73"/>
    </location>
</feature>